<name>A0A061S9T5_9CHLO</name>
<evidence type="ECO:0000313" key="3">
    <source>
        <dbReference type="EMBL" id="JAC79804.1"/>
    </source>
</evidence>
<dbReference type="CDD" id="cd00118">
    <property type="entry name" value="LysM"/>
    <property type="match status" value="1"/>
</dbReference>
<proteinExistence type="predicted"/>
<reference evidence="3" key="1">
    <citation type="submission" date="2014-05" db="EMBL/GenBank/DDBJ databases">
        <title>The transcriptome of the halophilic microalga Tetraselmis sp. GSL018 isolated from the Great Salt Lake, Utah.</title>
        <authorList>
            <person name="Jinkerson R.E."/>
            <person name="D'Adamo S."/>
            <person name="Posewitz M.C."/>
        </authorList>
    </citation>
    <scope>NUCLEOTIDE SEQUENCE</scope>
    <source>
        <strain evidence="3">GSL018</strain>
    </source>
</reference>
<dbReference type="PROSITE" id="PS51782">
    <property type="entry name" value="LYSM"/>
    <property type="match status" value="1"/>
</dbReference>
<evidence type="ECO:0000259" key="2">
    <source>
        <dbReference type="PROSITE" id="PS51782"/>
    </source>
</evidence>
<dbReference type="Pfam" id="PF01476">
    <property type="entry name" value="LysM"/>
    <property type="match status" value="1"/>
</dbReference>
<dbReference type="InterPro" id="IPR018392">
    <property type="entry name" value="LysM"/>
</dbReference>
<sequence>MFVRMETPFDTSSSHLLPKDKASPSSEHSEISADSPLDAAEALYLRHEVSKLDTLPGLAIKYGVSVSDIKRVNSLMSDSAMFARSTLLIPTKQLPLGSDVAAWVGMIVSGYGRHAGLQSASRKHGKNHLGLMGFQPSSSAALTALTDFYGLEAGNGAAQRGGTPRGASRGEAPAGEVEVELMKLNSTEGFAGSHGGQKADDRLRRRGLRGPDSPPGDEADGSEAPPPPPRVCPQALDSVSQTELPAGGGPVRTGSGSSGAPLLARKESFLERLKRAASQPALAGPSRGNLATLADAVVGEGRRLTQGGPRPPKMPPKPTAVKASAKKD</sequence>
<evidence type="ECO:0000256" key="1">
    <source>
        <dbReference type="SAM" id="MobiDB-lite"/>
    </source>
</evidence>
<protein>
    <recommendedName>
        <fullName evidence="2">LysM domain-containing protein</fullName>
    </recommendedName>
</protein>
<feature type="region of interest" description="Disordered" evidence="1">
    <location>
        <begin position="299"/>
        <end position="328"/>
    </location>
</feature>
<feature type="compositionally biased region" description="Basic and acidic residues" evidence="1">
    <location>
        <begin position="17"/>
        <end position="31"/>
    </location>
</feature>
<organism evidence="3">
    <name type="scientific">Tetraselmis sp. GSL018</name>
    <dbReference type="NCBI Taxonomy" id="582737"/>
    <lineage>
        <taxon>Eukaryota</taxon>
        <taxon>Viridiplantae</taxon>
        <taxon>Chlorophyta</taxon>
        <taxon>core chlorophytes</taxon>
        <taxon>Chlorodendrophyceae</taxon>
        <taxon>Chlorodendrales</taxon>
        <taxon>Chlorodendraceae</taxon>
        <taxon>Tetraselmis</taxon>
    </lineage>
</organism>
<gene>
    <name evidence="3" type="ORF">TSPGSL018_11799</name>
</gene>
<dbReference type="InterPro" id="IPR036779">
    <property type="entry name" value="LysM_dom_sf"/>
</dbReference>
<dbReference type="PANTHER" id="PTHR20932">
    <property type="entry name" value="LYSM AND PUTATIVE PEPTIDOGLYCAN-BINDING DOMAIN-CONTAINING PROTEIN"/>
    <property type="match status" value="1"/>
</dbReference>
<dbReference type="SMART" id="SM00257">
    <property type="entry name" value="LysM"/>
    <property type="match status" value="1"/>
</dbReference>
<dbReference type="PANTHER" id="PTHR20932:SF8">
    <property type="entry name" value="LD22649P"/>
    <property type="match status" value="1"/>
</dbReference>
<dbReference type="EMBL" id="GBEZ01005512">
    <property type="protein sequence ID" value="JAC79804.1"/>
    <property type="molecule type" value="Transcribed_RNA"/>
</dbReference>
<dbReference type="InterPro" id="IPR045030">
    <property type="entry name" value="LYSM1-4"/>
</dbReference>
<dbReference type="SUPFAM" id="SSF54106">
    <property type="entry name" value="LysM domain"/>
    <property type="match status" value="1"/>
</dbReference>
<feature type="region of interest" description="Disordered" evidence="1">
    <location>
        <begin position="1"/>
        <end position="32"/>
    </location>
</feature>
<dbReference type="Gene3D" id="3.10.350.10">
    <property type="entry name" value="LysM domain"/>
    <property type="match status" value="1"/>
</dbReference>
<feature type="domain" description="LysM" evidence="2">
    <location>
        <begin position="45"/>
        <end position="89"/>
    </location>
</feature>
<feature type="compositionally biased region" description="Pro residues" evidence="1">
    <location>
        <begin position="309"/>
        <end position="318"/>
    </location>
</feature>
<accession>A0A061S9T5</accession>
<feature type="region of interest" description="Disordered" evidence="1">
    <location>
        <begin position="187"/>
        <end position="263"/>
    </location>
</feature>
<dbReference type="AlphaFoldDB" id="A0A061S9T5"/>